<comment type="caution">
    <text evidence="1">The sequence shown here is derived from an EMBL/GenBank/DDBJ whole genome shotgun (WGS) entry which is preliminary data.</text>
</comment>
<accession>A0A2I1FJB5</accession>
<protein>
    <submittedName>
        <fullName evidence="1">Uncharacterized protein</fullName>
    </submittedName>
</protein>
<evidence type="ECO:0000313" key="1">
    <source>
        <dbReference type="EMBL" id="PKC57075.1"/>
    </source>
</evidence>
<proteinExistence type="predicted"/>
<organism evidence="1 2">
    <name type="scientific">Rhizophagus irregularis</name>
    <dbReference type="NCBI Taxonomy" id="588596"/>
    <lineage>
        <taxon>Eukaryota</taxon>
        <taxon>Fungi</taxon>
        <taxon>Fungi incertae sedis</taxon>
        <taxon>Mucoromycota</taxon>
        <taxon>Glomeromycotina</taxon>
        <taxon>Glomeromycetes</taxon>
        <taxon>Glomerales</taxon>
        <taxon>Glomeraceae</taxon>
        <taxon>Rhizophagus</taxon>
    </lineage>
</organism>
<reference evidence="1 2" key="1">
    <citation type="submission" date="2017-10" db="EMBL/GenBank/DDBJ databases">
        <title>Extensive intraspecific genome diversity in a model arbuscular mycorrhizal fungus.</title>
        <authorList>
            <person name="Chen E.C.H."/>
            <person name="Morin E."/>
            <person name="Baudet D."/>
            <person name="Noel J."/>
            <person name="Ndikumana S."/>
            <person name="Charron P."/>
            <person name="St-Onge C."/>
            <person name="Giorgi J."/>
            <person name="Grigoriev I.V."/>
            <person name="Roux C."/>
            <person name="Martin F.M."/>
            <person name="Corradi N."/>
        </authorList>
    </citation>
    <scope>NUCLEOTIDE SEQUENCE [LARGE SCALE GENOMIC DNA]</scope>
    <source>
        <strain evidence="1 2">A1</strain>
    </source>
</reference>
<evidence type="ECO:0000313" key="2">
    <source>
        <dbReference type="Proteomes" id="UP000232688"/>
    </source>
</evidence>
<sequence length="75" mass="9330">MTFWDRAYSESKLTFIDLIKGIIPCKLMFETKRKRKSLKITLKKVKENHNEEEWFRKFMIEYLFWNKYAGFYSFS</sequence>
<dbReference type="EMBL" id="LLXH01001935">
    <property type="protein sequence ID" value="PKC57075.1"/>
    <property type="molecule type" value="Genomic_DNA"/>
</dbReference>
<gene>
    <name evidence="1" type="ORF">RhiirA1_473066</name>
</gene>
<dbReference type="Proteomes" id="UP000232688">
    <property type="component" value="Unassembled WGS sequence"/>
</dbReference>
<name>A0A2I1FJB5_9GLOM</name>
<reference evidence="1 2" key="2">
    <citation type="submission" date="2017-10" db="EMBL/GenBank/DDBJ databases">
        <title>Genome analyses suggest a sexual origin of heterokaryosis in a supposedly ancient asexual fungus.</title>
        <authorList>
            <person name="Corradi N."/>
            <person name="Sedzielewska K."/>
            <person name="Noel J."/>
            <person name="Charron P."/>
            <person name="Farinelli L."/>
            <person name="Marton T."/>
            <person name="Kruger M."/>
            <person name="Pelin A."/>
            <person name="Brachmann A."/>
            <person name="Corradi N."/>
        </authorList>
    </citation>
    <scope>NUCLEOTIDE SEQUENCE [LARGE SCALE GENOMIC DNA]</scope>
    <source>
        <strain evidence="1 2">A1</strain>
    </source>
</reference>
<dbReference type="AlphaFoldDB" id="A0A2I1FJB5"/>
<dbReference type="VEuPathDB" id="FungiDB:RhiirA1_473066"/>